<dbReference type="InterPro" id="IPR005646">
    <property type="entry name" value="FapA"/>
</dbReference>
<keyword evidence="1" id="KW-0175">Coiled coil</keyword>
<dbReference type="HOGENOM" id="CLU_026157_2_1_0"/>
<protein>
    <submittedName>
        <fullName evidence="3">Cyclic nucleotide-binding protein</fullName>
    </submittedName>
</protein>
<evidence type="ECO:0000256" key="1">
    <source>
        <dbReference type="SAM" id="Coils"/>
    </source>
</evidence>
<reference evidence="3 4" key="2">
    <citation type="journal article" date="2012" name="Stand. Genomic Sci.">
        <title>Complete genome sequence of the thermophilic sulfate-reducing ocean bacterium Thermodesulfatator indicus type strain (CIR29812(T)).</title>
        <authorList>
            <person name="Anderson I."/>
            <person name="Saunders E."/>
            <person name="Lapidus A."/>
            <person name="Nolan M."/>
            <person name="Lucas S."/>
            <person name="Tice H."/>
            <person name="Del Rio T.G."/>
            <person name="Cheng J.F."/>
            <person name="Han C."/>
            <person name="Tapia R."/>
            <person name="Goodwin L.A."/>
            <person name="Pitluck S."/>
            <person name="Liolios K."/>
            <person name="Mavromatis K."/>
            <person name="Pagani I."/>
            <person name="Ivanova N."/>
            <person name="Mikhailova N."/>
            <person name="Pati A."/>
            <person name="Chen A."/>
            <person name="Palaniappan K."/>
            <person name="Land M."/>
            <person name="Hauser L."/>
            <person name="Jeffries C.D."/>
            <person name="Chang Y.J."/>
            <person name="Brambilla E.M."/>
            <person name="Rohde M."/>
            <person name="Spring S."/>
            <person name="Goker M."/>
            <person name="Detter J.C."/>
            <person name="Woyke T."/>
            <person name="Bristow J."/>
            <person name="Eisen J.A."/>
            <person name="Markowitz V."/>
            <person name="Hugenholtz P."/>
            <person name="Kyrpides N.C."/>
            <person name="Klenk H.P."/>
        </authorList>
    </citation>
    <scope>NUCLEOTIDE SEQUENCE [LARGE SCALE GENOMIC DNA]</scope>
    <source>
        <strain evidence="4">DSM 15286 / JCM 11887 / CIR29812</strain>
    </source>
</reference>
<evidence type="ECO:0000259" key="2">
    <source>
        <dbReference type="PROSITE" id="PS50042"/>
    </source>
</evidence>
<gene>
    <name evidence="3" type="ordered locus">Thein_0565</name>
</gene>
<sequence>MSIHSDFPKEGLPVLNGDFLLYLSQDHQCVYLEAVVPKRDISPEEHQELVKLLKEKGVVYGLLHEPVWEGERLILARGKLPEHGEDASLEWLVEFEKETKEDEEQIDYREQKGIFCVRKGQEIAVKTPPTSGTPGVTVFGKEIPAKTGRDLTIKTNENVGFDPKSQTYFAKTSGVIKVFGQHLEIHPELYIHGDVDWDVGNIRFYGEKLIISGDVKRGFKVLVEGDLEILGNVEDETSIEVYGNLLIEGLVIGEKVKVFCAGQARIGAVEYSTLEIKKDLVVTDYLLGSKVKVGGDIFVTEGIGSIVGGEICARGNITAAILGSRANIETIIHAGYEEELDQKIKEVREKLAKIESNKAFLREALKKGINLLKLKKLTREQIKELEKIKLSFENLLLLEESYREELKKLFEKVLLFEKQAEVKALEQVFGGVKVIIGKEVLKVTKNLKACKFRLKSGKIAVFKVDG</sequence>
<dbReference type="PaxDb" id="667014-Thein_0565"/>
<dbReference type="AlphaFoldDB" id="F8ABD6"/>
<dbReference type="InterPro" id="IPR000595">
    <property type="entry name" value="cNMP-bd_dom"/>
</dbReference>
<dbReference type="Pfam" id="PF03961">
    <property type="entry name" value="FapA"/>
    <property type="match status" value="1"/>
</dbReference>
<dbReference type="InterPro" id="IPR046866">
    <property type="entry name" value="FapA_N"/>
</dbReference>
<dbReference type="PANTHER" id="PTHR38032">
    <property type="entry name" value="POLYMERASE-RELATED"/>
    <property type="match status" value="1"/>
</dbReference>
<dbReference type="eggNOG" id="COG1315">
    <property type="taxonomic scope" value="Bacteria"/>
</dbReference>
<dbReference type="PANTHER" id="PTHR38032:SF1">
    <property type="entry name" value="RNA-BINDING PROTEIN KHPB N-TERMINAL DOMAIN-CONTAINING PROTEIN"/>
    <property type="match status" value="1"/>
</dbReference>
<dbReference type="InterPro" id="IPR046865">
    <property type="entry name" value="FapA_b_solenoid"/>
</dbReference>
<accession>F8ABD6</accession>
<dbReference type="STRING" id="667014.Thein_0565"/>
<feature type="domain" description="Cyclic nucleotide-binding" evidence="2">
    <location>
        <begin position="206"/>
        <end position="269"/>
    </location>
</feature>
<dbReference type="Pfam" id="PF20250">
    <property type="entry name" value="FapA_N"/>
    <property type="match status" value="1"/>
</dbReference>
<dbReference type="RefSeq" id="WP_013907191.1">
    <property type="nucleotide sequence ID" value="NC_015681.1"/>
</dbReference>
<proteinExistence type="predicted"/>
<dbReference type="KEGG" id="tid:Thein_0565"/>
<organism evidence="3 4">
    <name type="scientific">Thermodesulfatator indicus (strain DSM 15286 / JCM 11887 / CIR29812)</name>
    <dbReference type="NCBI Taxonomy" id="667014"/>
    <lineage>
        <taxon>Bacteria</taxon>
        <taxon>Pseudomonadati</taxon>
        <taxon>Thermodesulfobacteriota</taxon>
        <taxon>Thermodesulfobacteria</taxon>
        <taxon>Thermodesulfobacteriales</taxon>
        <taxon>Thermodesulfatatoraceae</taxon>
        <taxon>Thermodesulfatator</taxon>
    </lineage>
</organism>
<dbReference type="OrthoDB" id="9775837at2"/>
<dbReference type="Proteomes" id="UP000006793">
    <property type="component" value="Chromosome"/>
</dbReference>
<keyword evidence="4" id="KW-1185">Reference proteome</keyword>
<name>F8ABD6_THEID</name>
<feature type="coiled-coil region" evidence="1">
    <location>
        <begin position="333"/>
        <end position="364"/>
    </location>
</feature>
<reference evidence="4" key="1">
    <citation type="submission" date="2011-04" db="EMBL/GenBank/DDBJ databases">
        <title>The complete genome of Thermodesulfatator indicus DSM 15286.</title>
        <authorList>
            <person name="Lucas S."/>
            <person name="Copeland A."/>
            <person name="Lapidus A."/>
            <person name="Bruce D."/>
            <person name="Goodwin L."/>
            <person name="Pitluck S."/>
            <person name="Peters L."/>
            <person name="Kyrpides N."/>
            <person name="Mavromatis K."/>
            <person name="Pagani I."/>
            <person name="Ivanova N."/>
            <person name="Saunders L."/>
            <person name="Detter J.C."/>
            <person name="Tapia R."/>
            <person name="Han C."/>
            <person name="Land M."/>
            <person name="Hauser L."/>
            <person name="Markowitz V."/>
            <person name="Cheng J.-F."/>
            <person name="Hugenholtz P."/>
            <person name="Woyke T."/>
            <person name="Wu D."/>
            <person name="Spring S."/>
            <person name="Schroeder M."/>
            <person name="Brambilla E."/>
            <person name="Klenk H.-P."/>
            <person name="Eisen J.A."/>
        </authorList>
    </citation>
    <scope>NUCLEOTIDE SEQUENCE [LARGE SCALE GENOMIC DNA]</scope>
    <source>
        <strain evidence="4">DSM 15286 / JCM 11887 / CIR29812</strain>
    </source>
</reference>
<dbReference type="InParanoid" id="F8ABD6"/>
<evidence type="ECO:0000313" key="3">
    <source>
        <dbReference type="EMBL" id="AEH44446.1"/>
    </source>
</evidence>
<evidence type="ECO:0000313" key="4">
    <source>
        <dbReference type="Proteomes" id="UP000006793"/>
    </source>
</evidence>
<dbReference type="EMBL" id="CP002683">
    <property type="protein sequence ID" value="AEH44446.1"/>
    <property type="molecule type" value="Genomic_DNA"/>
</dbReference>
<dbReference type="PROSITE" id="PS50042">
    <property type="entry name" value="CNMP_BINDING_3"/>
    <property type="match status" value="1"/>
</dbReference>